<gene>
    <name evidence="2" type="ORF">D9619_005529</name>
</gene>
<protein>
    <submittedName>
        <fullName evidence="2">Uncharacterized protein</fullName>
    </submittedName>
</protein>
<dbReference type="EMBL" id="JAACJJ010000001">
    <property type="protein sequence ID" value="KAF5330307.1"/>
    <property type="molecule type" value="Genomic_DNA"/>
</dbReference>
<organism evidence="2 3">
    <name type="scientific">Psilocybe cf. subviscida</name>
    <dbReference type="NCBI Taxonomy" id="2480587"/>
    <lineage>
        <taxon>Eukaryota</taxon>
        <taxon>Fungi</taxon>
        <taxon>Dikarya</taxon>
        <taxon>Basidiomycota</taxon>
        <taxon>Agaricomycotina</taxon>
        <taxon>Agaricomycetes</taxon>
        <taxon>Agaricomycetidae</taxon>
        <taxon>Agaricales</taxon>
        <taxon>Agaricineae</taxon>
        <taxon>Strophariaceae</taxon>
        <taxon>Psilocybe</taxon>
    </lineage>
</organism>
<feature type="region of interest" description="Disordered" evidence="1">
    <location>
        <begin position="81"/>
        <end position="140"/>
    </location>
</feature>
<evidence type="ECO:0000256" key="1">
    <source>
        <dbReference type="SAM" id="MobiDB-lite"/>
    </source>
</evidence>
<dbReference type="Proteomes" id="UP000567179">
    <property type="component" value="Unassembled WGS sequence"/>
</dbReference>
<feature type="compositionally biased region" description="Basic and acidic residues" evidence="1">
    <location>
        <begin position="114"/>
        <end position="123"/>
    </location>
</feature>
<name>A0A8H5BXR2_9AGAR</name>
<evidence type="ECO:0000313" key="2">
    <source>
        <dbReference type="EMBL" id="KAF5330307.1"/>
    </source>
</evidence>
<keyword evidence="3" id="KW-1185">Reference proteome</keyword>
<sequence>MPFPALFVPGLGDHGASISSPCPLLQALDQLHASRSRTALIMIGLPHTTHYQELPPYIVSEVSYETQTKTLIQTQTITVPPPANTRLAAFPTPEAGSPSTSAGGPRTTAYEVVTDERDSDKPRTVVRGPKRHPARWFGNW</sequence>
<evidence type="ECO:0000313" key="3">
    <source>
        <dbReference type="Proteomes" id="UP000567179"/>
    </source>
</evidence>
<comment type="caution">
    <text evidence="2">The sequence shown here is derived from an EMBL/GenBank/DDBJ whole genome shotgun (WGS) entry which is preliminary data.</text>
</comment>
<reference evidence="2 3" key="1">
    <citation type="journal article" date="2020" name="ISME J.">
        <title>Uncovering the hidden diversity of litter-decomposition mechanisms in mushroom-forming fungi.</title>
        <authorList>
            <person name="Floudas D."/>
            <person name="Bentzer J."/>
            <person name="Ahren D."/>
            <person name="Johansson T."/>
            <person name="Persson P."/>
            <person name="Tunlid A."/>
        </authorList>
    </citation>
    <scope>NUCLEOTIDE SEQUENCE [LARGE SCALE GENOMIC DNA]</scope>
    <source>
        <strain evidence="2 3">CBS 101986</strain>
    </source>
</reference>
<dbReference type="AlphaFoldDB" id="A0A8H5BXR2"/>
<dbReference type="OrthoDB" id="3029318at2759"/>
<proteinExistence type="predicted"/>
<accession>A0A8H5BXR2</accession>